<dbReference type="CDD" id="cd06849">
    <property type="entry name" value="lipoyl_domain"/>
    <property type="match status" value="1"/>
</dbReference>
<feature type="compositionally biased region" description="Pro residues" evidence="16">
    <location>
        <begin position="172"/>
        <end position="184"/>
    </location>
</feature>
<keyword evidence="19" id="KW-1185">Reference proteome</keyword>
<feature type="compositionally biased region" description="Low complexity" evidence="16">
    <location>
        <begin position="147"/>
        <end position="171"/>
    </location>
</feature>
<dbReference type="GO" id="GO:0006099">
    <property type="term" value="P:tricarboxylic acid cycle"/>
    <property type="evidence" value="ECO:0007669"/>
    <property type="project" value="UniProtKB-KW"/>
</dbReference>
<feature type="region of interest" description="Disordered" evidence="16">
    <location>
        <begin position="147"/>
        <end position="200"/>
    </location>
</feature>
<keyword evidence="8" id="KW-0808">Transferase</keyword>
<protein>
    <recommendedName>
        <fullName evidence="6">dihydrolipoyllysine-residue succinyltransferase</fullName>
        <ecNumber evidence="6">2.3.1.61</ecNumber>
    </recommendedName>
    <alternativeName>
        <fullName evidence="13">2-oxoglutarate dehydrogenase complex component E2</fullName>
    </alternativeName>
</protein>
<comment type="subunit">
    <text evidence="5">Forms a 24-polypeptide structural core with octahedral symmetry.</text>
</comment>
<keyword evidence="11" id="KW-0496">Mitochondrion</keyword>
<evidence type="ECO:0000256" key="9">
    <source>
        <dbReference type="ARBA" id="ARBA00022823"/>
    </source>
</evidence>
<comment type="cofactor">
    <cofactor evidence="1">
        <name>(R)-lipoate</name>
        <dbReference type="ChEBI" id="CHEBI:83088"/>
    </cofactor>
</comment>
<evidence type="ECO:0000256" key="6">
    <source>
        <dbReference type="ARBA" id="ARBA00012945"/>
    </source>
</evidence>
<dbReference type="EMBL" id="LGRX02028598">
    <property type="protein sequence ID" value="KAK3247865.1"/>
    <property type="molecule type" value="Genomic_DNA"/>
</dbReference>
<dbReference type="SUPFAM" id="SSF51230">
    <property type="entry name" value="Single hybrid motif"/>
    <property type="match status" value="1"/>
</dbReference>
<comment type="caution">
    <text evidence="18">The sequence shown here is derived from an EMBL/GenBank/DDBJ whole genome shotgun (WGS) entry which is preliminary data.</text>
</comment>
<dbReference type="Pfam" id="PF00198">
    <property type="entry name" value="2-oxoacid_dh"/>
    <property type="match status" value="1"/>
</dbReference>
<dbReference type="NCBIfam" id="TIGR01347">
    <property type="entry name" value="sucB"/>
    <property type="match status" value="1"/>
</dbReference>
<dbReference type="PROSITE" id="PS50968">
    <property type="entry name" value="BIOTINYL_LIPOYL"/>
    <property type="match status" value="1"/>
</dbReference>
<reference evidence="18 19" key="1">
    <citation type="journal article" date="2015" name="Genome Biol. Evol.">
        <title>Comparative Genomics of a Bacterivorous Green Alga Reveals Evolutionary Causalities and Consequences of Phago-Mixotrophic Mode of Nutrition.</title>
        <authorList>
            <person name="Burns J.A."/>
            <person name="Paasch A."/>
            <person name="Narechania A."/>
            <person name="Kim E."/>
        </authorList>
    </citation>
    <scope>NUCLEOTIDE SEQUENCE [LARGE SCALE GENOMIC DNA]</scope>
    <source>
        <strain evidence="18 19">PLY_AMNH</strain>
    </source>
</reference>
<dbReference type="InterPro" id="IPR000089">
    <property type="entry name" value="Biotin_lipoyl"/>
</dbReference>
<dbReference type="InterPro" id="IPR050537">
    <property type="entry name" value="2-oxoacid_dehydrogenase"/>
</dbReference>
<dbReference type="Gene3D" id="2.40.50.100">
    <property type="match status" value="1"/>
</dbReference>
<gene>
    <name evidence="18" type="ORF">CYMTET_42655</name>
</gene>
<dbReference type="GO" id="GO:0045252">
    <property type="term" value="C:oxoglutarate dehydrogenase complex"/>
    <property type="evidence" value="ECO:0007669"/>
    <property type="project" value="InterPro"/>
</dbReference>
<comment type="similarity">
    <text evidence="4">Belongs to the 2-oxoacid dehydrogenase family.</text>
</comment>
<dbReference type="SUPFAM" id="SSF52777">
    <property type="entry name" value="CoA-dependent acyltransferases"/>
    <property type="match status" value="1"/>
</dbReference>
<dbReference type="AlphaFoldDB" id="A0AAE0C5F6"/>
<dbReference type="InterPro" id="IPR023213">
    <property type="entry name" value="CAT-like_dom_sf"/>
</dbReference>
<dbReference type="InterPro" id="IPR011053">
    <property type="entry name" value="Single_hybrid_motif"/>
</dbReference>
<name>A0AAE0C5F6_9CHLO</name>
<evidence type="ECO:0000256" key="14">
    <source>
        <dbReference type="ARBA" id="ARBA00037426"/>
    </source>
</evidence>
<dbReference type="InterPro" id="IPR001078">
    <property type="entry name" value="2-oxoacid_DH_actylTfrase"/>
</dbReference>
<feature type="domain" description="Lipoyl-binding" evidence="17">
    <location>
        <begin position="70"/>
        <end position="145"/>
    </location>
</feature>
<comment type="catalytic activity">
    <reaction evidence="15">
        <text>N(6)-[(R)-dihydrolipoyl]-L-lysyl-[protein] + succinyl-CoA = N(6)-[(R)-S(8)-succinyldihydrolipoyl]-L-lysyl-[protein] + CoA</text>
        <dbReference type="Rhea" id="RHEA:15213"/>
        <dbReference type="Rhea" id="RHEA-COMP:10475"/>
        <dbReference type="Rhea" id="RHEA-COMP:20092"/>
        <dbReference type="ChEBI" id="CHEBI:57287"/>
        <dbReference type="ChEBI" id="CHEBI:57292"/>
        <dbReference type="ChEBI" id="CHEBI:83100"/>
        <dbReference type="ChEBI" id="CHEBI:83120"/>
        <dbReference type="EC" id="2.3.1.61"/>
    </reaction>
</comment>
<evidence type="ECO:0000256" key="16">
    <source>
        <dbReference type="SAM" id="MobiDB-lite"/>
    </source>
</evidence>
<evidence type="ECO:0000256" key="13">
    <source>
        <dbReference type="ARBA" id="ARBA00032406"/>
    </source>
</evidence>
<evidence type="ECO:0000259" key="17">
    <source>
        <dbReference type="PROSITE" id="PS50968"/>
    </source>
</evidence>
<dbReference type="EC" id="2.3.1.61" evidence="6"/>
<evidence type="ECO:0000256" key="8">
    <source>
        <dbReference type="ARBA" id="ARBA00022679"/>
    </source>
</evidence>
<dbReference type="PROSITE" id="PS00189">
    <property type="entry name" value="LIPOYL"/>
    <property type="match status" value="1"/>
</dbReference>
<comment type="subcellular location">
    <subcellularLocation>
        <location evidence="2">Mitochondrion</location>
    </subcellularLocation>
</comment>
<dbReference type="InterPro" id="IPR003016">
    <property type="entry name" value="2-oxoA_DH_lipoyl-BS"/>
</dbReference>
<dbReference type="Gene3D" id="3.30.559.10">
    <property type="entry name" value="Chloramphenicol acetyltransferase-like domain"/>
    <property type="match status" value="1"/>
</dbReference>
<comment type="pathway">
    <text evidence="3">Amino-acid degradation; L-lysine degradation via saccharopine pathway; glutaryl-CoA from L-lysine: step 6/6.</text>
</comment>
<dbReference type="InterPro" id="IPR006255">
    <property type="entry name" value="SucB"/>
</dbReference>
<dbReference type="FunFam" id="3.30.559.10:FF:000006">
    <property type="entry name" value="Dihydrolipoyllysine-residue succinyltransferase component of 2-oxoglutarate dehydrogenase complex, mitochondrial"/>
    <property type="match status" value="1"/>
</dbReference>
<evidence type="ECO:0000313" key="18">
    <source>
        <dbReference type="EMBL" id="KAK3247865.1"/>
    </source>
</evidence>
<evidence type="ECO:0000256" key="11">
    <source>
        <dbReference type="ARBA" id="ARBA00023128"/>
    </source>
</evidence>
<evidence type="ECO:0000313" key="19">
    <source>
        <dbReference type="Proteomes" id="UP001190700"/>
    </source>
</evidence>
<evidence type="ECO:0000256" key="15">
    <source>
        <dbReference type="ARBA" id="ARBA00052761"/>
    </source>
</evidence>
<dbReference type="PANTHER" id="PTHR43416:SF5">
    <property type="entry name" value="DIHYDROLIPOYLLYSINE-RESIDUE SUCCINYLTRANSFERASE COMPONENT OF 2-OXOGLUTARATE DEHYDROGENASE COMPLEX, MITOCHONDRIAL"/>
    <property type="match status" value="1"/>
</dbReference>
<keyword evidence="9" id="KW-0450">Lipoyl</keyword>
<keyword evidence="10" id="KW-0809">Transit peptide</keyword>
<dbReference type="PANTHER" id="PTHR43416">
    <property type="entry name" value="DIHYDROLIPOYLLYSINE-RESIDUE SUCCINYLTRANSFERASE COMPONENT OF 2-OXOGLUTARATE DEHYDROGENASE COMPLEX, MITOCHONDRIAL-RELATED"/>
    <property type="match status" value="1"/>
</dbReference>
<comment type="function">
    <text evidence="14">The 2-oxoglutarate dehydrogenase complex catalyzes the overall conversion of 2-oxoglutarate to succinyl-CoA and CO(2). It contains multiple copies of three enzymatic components: 2-oxoglutarate dehydrogenase (E1), dihydrolipoamide succinyltransferase (E2) and lipoamide dehydrogenase (E3).</text>
</comment>
<evidence type="ECO:0000256" key="4">
    <source>
        <dbReference type="ARBA" id="ARBA00007317"/>
    </source>
</evidence>
<accession>A0AAE0C5F6</accession>
<sequence length="427" mass="45508">MQRRAVKQLVTVAKAVPMFRTAAAQCVRVPDVFAPRKFSGFAMKDSRNVEVSRNAFGFSRLGQNIRFFSDMTVNTPDMGDSITEGSIAALLKSPGDVVEMDEVIAQIETDKVTIDVRAPSAGTLTGYAVNEGDTVIVGQAIGSLTPGAGPSKSEAPAAAPSAPAAPAAPSAPAAPTPTPAPPAPTAKAAPAASEGPRERRVAMTRLRKRVSERLKASQNTYALLTTFNEIDMTNIMALRTEYKDAFLEKHGVKLGFMSAFIKASVAALQDIPAVNGVIDGDDILYRDYCDISIAVGTPKGLVVPVMRGCESMSFADVEKTIGQLGEKARKGQLGIDDMAGGTFTISNGGVYGSLLSTPIINPPQSAILGMHSIQKRAMVIGNEIKIRPMMYVALTYDHRLIDGREAVTFLKRVKEVVEDPKRLLLDV</sequence>
<keyword evidence="7" id="KW-0816">Tricarboxylic acid cycle</keyword>
<proteinExistence type="inferred from homology"/>
<evidence type="ECO:0000256" key="10">
    <source>
        <dbReference type="ARBA" id="ARBA00022946"/>
    </source>
</evidence>
<evidence type="ECO:0000256" key="7">
    <source>
        <dbReference type="ARBA" id="ARBA00022532"/>
    </source>
</evidence>
<feature type="compositionally biased region" description="Low complexity" evidence="16">
    <location>
        <begin position="185"/>
        <end position="194"/>
    </location>
</feature>
<keyword evidence="12" id="KW-0012">Acyltransferase</keyword>
<evidence type="ECO:0000256" key="3">
    <source>
        <dbReference type="ARBA" id="ARBA00005145"/>
    </source>
</evidence>
<dbReference type="Pfam" id="PF00364">
    <property type="entry name" value="Biotin_lipoyl"/>
    <property type="match status" value="1"/>
</dbReference>
<dbReference type="GO" id="GO:0004149">
    <property type="term" value="F:dihydrolipoyllysine-residue succinyltransferase activity"/>
    <property type="evidence" value="ECO:0007669"/>
    <property type="project" value="UniProtKB-EC"/>
</dbReference>
<dbReference type="GO" id="GO:0005739">
    <property type="term" value="C:mitochondrion"/>
    <property type="evidence" value="ECO:0007669"/>
    <property type="project" value="UniProtKB-SubCell"/>
</dbReference>
<evidence type="ECO:0000256" key="2">
    <source>
        <dbReference type="ARBA" id="ARBA00004173"/>
    </source>
</evidence>
<evidence type="ECO:0000256" key="5">
    <source>
        <dbReference type="ARBA" id="ARBA00011484"/>
    </source>
</evidence>
<evidence type="ECO:0000256" key="12">
    <source>
        <dbReference type="ARBA" id="ARBA00023315"/>
    </source>
</evidence>
<organism evidence="18 19">
    <name type="scientific">Cymbomonas tetramitiformis</name>
    <dbReference type="NCBI Taxonomy" id="36881"/>
    <lineage>
        <taxon>Eukaryota</taxon>
        <taxon>Viridiplantae</taxon>
        <taxon>Chlorophyta</taxon>
        <taxon>Pyramimonadophyceae</taxon>
        <taxon>Pyramimonadales</taxon>
        <taxon>Pyramimonadaceae</taxon>
        <taxon>Cymbomonas</taxon>
    </lineage>
</organism>
<dbReference type="Proteomes" id="UP001190700">
    <property type="component" value="Unassembled WGS sequence"/>
</dbReference>
<evidence type="ECO:0000256" key="1">
    <source>
        <dbReference type="ARBA" id="ARBA00001938"/>
    </source>
</evidence>